<organism evidence="2 3">
    <name type="scientific">Aspergillus lucknowensis</name>
    <dbReference type="NCBI Taxonomy" id="176173"/>
    <lineage>
        <taxon>Eukaryota</taxon>
        <taxon>Fungi</taxon>
        <taxon>Dikarya</taxon>
        <taxon>Ascomycota</taxon>
        <taxon>Pezizomycotina</taxon>
        <taxon>Eurotiomycetes</taxon>
        <taxon>Eurotiomycetidae</taxon>
        <taxon>Eurotiales</taxon>
        <taxon>Aspergillaceae</taxon>
        <taxon>Aspergillus</taxon>
        <taxon>Aspergillus subgen. Nidulantes</taxon>
    </lineage>
</organism>
<reference evidence="2 3" key="1">
    <citation type="submission" date="2024-07" db="EMBL/GenBank/DDBJ databases">
        <title>Section-level genome sequencing and comparative genomics of Aspergillus sections Usti and Cavernicolus.</title>
        <authorList>
            <consortium name="Lawrence Berkeley National Laboratory"/>
            <person name="Nybo J.L."/>
            <person name="Vesth T.C."/>
            <person name="Theobald S."/>
            <person name="Frisvad J.C."/>
            <person name="Larsen T.O."/>
            <person name="Kjaerboelling I."/>
            <person name="Rothschild-Mancinelli K."/>
            <person name="Lyhne E.K."/>
            <person name="Kogle M.E."/>
            <person name="Barry K."/>
            <person name="Clum A."/>
            <person name="Na H."/>
            <person name="Ledsgaard L."/>
            <person name="Lin J."/>
            <person name="Lipzen A."/>
            <person name="Kuo A."/>
            <person name="Riley R."/>
            <person name="Mondo S."/>
            <person name="Labutti K."/>
            <person name="Haridas S."/>
            <person name="Pangalinan J."/>
            <person name="Salamov A.A."/>
            <person name="Simmons B.A."/>
            <person name="Magnuson J.K."/>
            <person name="Chen J."/>
            <person name="Drula E."/>
            <person name="Henrissat B."/>
            <person name="Wiebenga A."/>
            <person name="Lubbers R.J."/>
            <person name="Gomes A.C."/>
            <person name="Macurrencykelacurrency M.R."/>
            <person name="Stajich J."/>
            <person name="Grigoriev I.V."/>
            <person name="Mortensen U.H."/>
            <person name="De Vries R.P."/>
            <person name="Baker S.E."/>
            <person name="Andersen M.R."/>
        </authorList>
    </citation>
    <scope>NUCLEOTIDE SEQUENCE [LARGE SCALE GENOMIC DNA]</scope>
    <source>
        <strain evidence="2 3">CBS 449.75</strain>
    </source>
</reference>
<dbReference type="EMBL" id="JBFXLQ010000036">
    <property type="protein sequence ID" value="KAL2864948.1"/>
    <property type="molecule type" value="Genomic_DNA"/>
</dbReference>
<dbReference type="GeneID" id="98140481"/>
<protein>
    <submittedName>
        <fullName evidence="2">Uncharacterized protein</fullName>
    </submittedName>
</protein>
<name>A0ABR4LK81_9EURO</name>
<feature type="region of interest" description="Disordered" evidence="1">
    <location>
        <begin position="1"/>
        <end position="23"/>
    </location>
</feature>
<proteinExistence type="predicted"/>
<evidence type="ECO:0000256" key="1">
    <source>
        <dbReference type="SAM" id="MobiDB-lite"/>
    </source>
</evidence>
<accession>A0ABR4LK81</accession>
<gene>
    <name evidence="2" type="ORF">BJX67DRAFT_197499</name>
</gene>
<comment type="caution">
    <text evidence="2">The sequence shown here is derived from an EMBL/GenBank/DDBJ whole genome shotgun (WGS) entry which is preliminary data.</text>
</comment>
<keyword evidence="3" id="KW-1185">Reference proteome</keyword>
<dbReference type="RefSeq" id="XP_070883927.1">
    <property type="nucleotide sequence ID" value="XM_071025409.1"/>
</dbReference>
<evidence type="ECO:0000313" key="2">
    <source>
        <dbReference type="EMBL" id="KAL2864948.1"/>
    </source>
</evidence>
<evidence type="ECO:0000313" key="3">
    <source>
        <dbReference type="Proteomes" id="UP001610432"/>
    </source>
</evidence>
<sequence>MGRNHRQGKARQGSQSTDAREPAYWDLPAFQPSRERAHIFRTPGGPGQFQIPETATYACICMSQGEPETSTWEQVRLQSFYPCTYWTLCMRCGSIGRATKATLSTTLPVYAGKSRKYIRQDFQAQDQGIYSSNHQSLRDVIYILAPSRQHSNIISINHKIINTTQRTYPATRHSNLGMPTIYSPIRSVGR</sequence>
<dbReference type="Proteomes" id="UP001610432">
    <property type="component" value="Unassembled WGS sequence"/>
</dbReference>